<dbReference type="RefSeq" id="YP_009322900.1">
    <property type="nucleotide sequence ID" value="NC_031926.1"/>
</dbReference>
<keyword evidence="3" id="KW-1185">Reference proteome</keyword>
<evidence type="ECO:0000313" key="3">
    <source>
        <dbReference type="Proteomes" id="UP000202917"/>
    </source>
</evidence>
<dbReference type="Gene3D" id="3.90.1530.10">
    <property type="entry name" value="Conserved hypothetical protein from pyrococcus furiosus pfu- 392566-001, ParB domain"/>
    <property type="match status" value="1"/>
</dbReference>
<dbReference type="Pfam" id="PF02195">
    <property type="entry name" value="ParB_N"/>
    <property type="match status" value="1"/>
</dbReference>
<dbReference type="InterPro" id="IPR003115">
    <property type="entry name" value="ParB_N"/>
</dbReference>
<dbReference type="GO" id="GO:0006355">
    <property type="term" value="P:regulation of DNA-templated transcription"/>
    <property type="evidence" value="ECO:0007669"/>
    <property type="project" value="InterPro"/>
</dbReference>
<reference evidence="2 3" key="1">
    <citation type="submission" date="2016-01" db="EMBL/GenBank/DDBJ databases">
        <title>Molecular aspects and genomic diversity of bacteriophages-specific to fish pathogen Flavobacterium psychrophilum.</title>
        <authorList>
            <person name="Castillo D."/>
            <person name="Middelboe M."/>
        </authorList>
    </citation>
    <scope>NUCLEOTIDE SEQUENCE [LARGE SCALE GENOMIC DNA]</scope>
</reference>
<dbReference type="GeneID" id="30308772"/>
<proteinExistence type="predicted"/>
<dbReference type="OrthoDB" id="9272at10239"/>
<dbReference type="SUPFAM" id="SSF110849">
    <property type="entry name" value="ParB/Sulfiredoxin"/>
    <property type="match status" value="1"/>
</dbReference>
<evidence type="ECO:0000313" key="2">
    <source>
        <dbReference type="EMBL" id="ANB40939.1"/>
    </source>
</evidence>
<dbReference type="PROSITE" id="PS50937">
    <property type="entry name" value="HTH_MERR_2"/>
    <property type="match status" value="1"/>
</dbReference>
<feature type="domain" description="HTH merR-type" evidence="1">
    <location>
        <begin position="132"/>
        <end position="152"/>
    </location>
</feature>
<dbReference type="CDD" id="cd16397">
    <property type="entry name" value="IbrB_like"/>
    <property type="match status" value="1"/>
</dbReference>
<dbReference type="EMBL" id="KU599887">
    <property type="protein sequence ID" value="ANB40939.1"/>
    <property type="molecule type" value="Genomic_DNA"/>
</dbReference>
<name>A0A1B0WM45_9CAUD</name>
<sequence>MSKKFKSPVYNVIAVPMDKIEANDYNPNHVAKREMDLLYQSIKADGYTMPVVAFYDQERDKYIIVDGFHRYTIMLTRKDIFERENGMLPVSVIEKDISDRMASTIRHNRARGKHEVELQASLVGMLKSGWDEIKIMKELGMTLEEVQRLIGLKGIASEIQGIPYSIERQIKEVEEDINPEFN</sequence>
<dbReference type="SMART" id="SM00470">
    <property type="entry name" value="ParB"/>
    <property type="match status" value="1"/>
</dbReference>
<dbReference type="Proteomes" id="UP000202917">
    <property type="component" value="Segment"/>
</dbReference>
<organism evidence="2 3">
    <name type="scientific">Flavobacterium phage 2A</name>
    <dbReference type="NCBI Taxonomy" id="1792273"/>
    <lineage>
        <taxon>Viruses</taxon>
        <taxon>Duplodnaviria</taxon>
        <taxon>Heunggongvirae</taxon>
        <taxon>Uroviricota</taxon>
        <taxon>Caudoviricetes</taxon>
        <taxon>Duneviridae</taxon>
        <taxon>Unahavirus</taxon>
        <taxon>Unahavirus uv2A</taxon>
    </lineage>
</organism>
<dbReference type="GO" id="GO:0003677">
    <property type="term" value="F:DNA binding"/>
    <property type="evidence" value="ECO:0007669"/>
    <property type="project" value="InterPro"/>
</dbReference>
<dbReference type="PANTHER" id="PTHR30083">
    <property type="entry name" value="TRANSCRIPTIONAL REGULATOR-RELATED"/>
    <property type="match status" value="1"/>
</dbReference>
<dbReference type="InterPro" id="IPR036086">
    <property type="entry name" value="ParB/Sulfiredoxin_sf"/>
</dbReference>
<accession>A0A1B0WM45</accession>
<evidence type="ECO:0000259" key="1">
    <source>
        <dbReference type="PROSITE" id="PS50937"/>
    </source>
</evidence>
<dbReference type="GO" id="GO:0071453">
    <property type="term" value="P:cellular response to oxygen levels"/>
    <property type="evidence" value="ECO:0007669"/>
    <property type="project" value="TreeGrafter"/>
</dbReference>
<dbReference type="PANTHER" id="PTHR30083:SF1">
    <property type="entry name" value="TRANSCRIPTIONAL REGULATOR"/>
    <property type="match status" value="1"/>
</dbReference>
<dbReference type="InterPro" id="IPR000551">
    <property type="entry name" value="MerR-type_HTH_dom"/>
</dbReference>
<dbReference type="KEGG" id="vg:30308772"/>
<protein>
    <submittedName>
        <fullName evidence="2">Putative IbrA protein</fullName>
    </submittedName>
</protein>